<dbReference type="WBParaSite" id="TCLT_0000596301-mRNA-1">
    <property type="protein sequence ID" value="TCLT_0000596301-mRNA-1"/>
    <property type="gene ID" value="TCLT_0000596301"/>
</dbReference>
<reference evidence="3 4" key="2">
    <citation type="submission" date="2018-11" db="EMBL/GenBank/DDBJ databases">
        <authorList>
            <consortium name="Pathogen Informatics"/>
        </authorList>
    </citation>
    <scope>NUCLEOTIDE SEQUENCE [LARGE SCALE GENOMIC DNA]</scope>
</reference>
<dbReference type="PROSITE" id="PS50056">
    <property type="entry name" value="TYR_PHOSPHATASE_2"/>
    <property type="match status" value="1"/>
</dbReference>
<name>A0A158RBY5_THECL</name>
<feature type="domain" description="Tyrosine-protein phosphatase" evidence="1">
    <location>
        <begin position="10"/>
        <end position="206"/>
    </location>
</feature>
<dbReference type="InterPro" id="IPR000387">
    <property type="entry name" value="Tyr_Pase_dom"/>
</dbReference>
<dbReference type="OrthoDB" id="5843820at2759"/>
<evidence type="ECO:0000313" key="4">
    <source>
        <dbReference type="Proteomes" id="UP000276776"/>
    </source>
</evidence>
<evidence type="ECO:0000259" key="1">
    <source>
        <dbReference type="PROSITE" id="PS50055"/>
    </source>
</evidence>
<feature type="domain" description="Tyrosine specific protein phosphatases" evidence="2">
    <location>
        <begin position="121"/>
        <end position="197"/>
    </location>
</feature>
<evidence type="ECO:0000259" key="2">
    <source>
        <dbReference type="PROSITE" id="PS50056"/>
    </source>
</evidence>
<evidence type="ECO:0000313" key="3">
    <source>
        <dbReference type="EMBL" id="VDN03257.1"/>
    </source>
</evidence>
<dbReference type="Gene3D" id="3.90.190.10">
    <property type="entry name" value="Protein tyrosine phosphatase superfamily"/>
    <property type="match status" value="1"/>
</dbReference>
<dbReference type="SUPFAM" id="SSF52799">
    <property type="entry name" value="(Phosphotyrosine protein) phosphatases II"/>
    <property type="match status" value="1"/>
</dbReference>
<dbReference type="PANTHER" id="PTHR19134">
    <property type="entry name" value="RECEPTOR-TYPE TYROSINE-PROTEIN PHOSPHATASE"/>
    <property type="match status" value="1"/>
</dbReference>
<dbReference type="Proteomes" id="UP000276776">
    <property type="component" value="Unassembled WGS sequence"/>
</dbReference>
<dbReference type="PANTHER" id="PTHR19134:SF559">
    <property type="entry name" value="TYROSINE-PROTEIN PHOSPHATASE DOMAIN-CONTAINING PROTEIN"/>
    <property type="match status" value="1"/>
</dbReference>
<dbReference type="InterPro" id="IPR000242">
    <property type="entry name" value="PTP_cat"/>
</dbReference>
<evidence type="ECO:0000313" key="5">
    <source>
        <dbReference type="WBParaSite" id="TCLT_0000596301-mRNA-1"/>
    </source>
</evidence>
<dbReference type="InterPro" id="IPR003595">
    <property type="entry name" value="Tyr_Pase_cat"/>
</dbReference>
<sequence length="211" mass="24788">MVLPKLYDAKQYVLAQAPFDKTTASDFYRLVTQCKPELIILLMDLDSSNEAQYIISLESEVTKYGIFSIKYKKNEKIIQSKENVEKYSHYTITITWGEKNEEKYDLITFNTWVEDKVIPTQDFVKFHKSVHKLLSDKPRECSQLVVCPTGVHRAGIWTVFDMEAERLKTKNRIRFSDTIRNVRNQRCNVIEHFELFDGLLNLLVAYAKMQM</sequence>
<dbReference type="EMBL" id="UYYF01004375">
    <property type="protein sequence ID" value="VDN03257.1"/>
    <property type="molecule type" value="Genomic_DNA"/>
</dbReference>
<dbReference type="STRING" id="103827.A0A158RBY5"/>
<proteinExistence type="predicted"/>
<accession>A0A158RBY5</accession>
<dbReference type="OMA" id="GPLVIVC"/>
<dbReference type="GO" id="GO:0004725">
    <property type="term" value="F:protein tyrosine phosphatase activity"/>
    <property type="evidence" value="ECO:0007669"/>
    <property type="project" value="InterPro"/>
</dbReference>
<dbReference type="PROSITE" id="PS50055">
    <property type="entry name" value="TYR_PHOSPHATASE_PTP"/>
    <property type="match status" value="1"/>
</dbReference>
<dbReference type="InterPro" id="IPR050348">
    <property type="entry name" value="Protein-Tyr_Phosphatase"/>
</dbReference>
<dbReference type="SMART" id="SM00194">
    <property type="entry name" value="PTPc"/>
    <property type="match status" value="1"/>
</dbReference>
<dbReference type="SMART" id="SM00404">
    <property type="entry name" value="PTPc_motif"/>
    <property type="match status" value="1"/>
</dbReference>
<keyword evidence="4" id="KW-1185">Reference proteome</keyword>
<gene>
    <name evidence="3" type="ORF">TCLT_LOCUS5952</name>
</gene>
<dbReference type="AlphaFoldDB" id="A0A158RBY5"/>
<organism evidence="5">
    <name type="scientific">Thelazia callipaeda</name>
    <name type="common">Oriental eyeworm</name>
    <name type="synonym">Parasitic nematode</name>
    <dbReference type="NCBI Taxonomy" id="103827"/>
    <lineage>
        <taxon>Eukaryota</taxon>
        <taxon>Metazoa</taxon>
        <taxon>Ecdysozoa</taxon>
        <taxon>Nematoda</taxon>
        <taxon>Chromadorea</taxon>
        <taxon>Rhabditida</taxon>
        <taxon>Spirurina</taxon>
        <taxon>Spiruromorpha</taxon>
        <taxon>Thelazioidea</taxon>
        <taxon>Thelaziidae</taxon>
        <taxon>Thelazia</taxon>
    </lineage>
</organism>
<dbReference type="InterPro" id="IPR029021">
    <property type="entry name" value="Prot-tyrosine_phosphatase-like"/>
</dbReference>
<protein>
    <submittedName>
        <fullName evidence="5">Tyrosine-protein phosphatase domain-containing protein</fullName>
    </submittedName>
</protein>
<reference evidence="5" key="1">
    <citation type="submission" date="2016-04" db="UniProtKB">
        <authorList>
            <consortium name="WormBaseParasite"/>
        </authorList>
    </citation>
    <scope>IDENTIFICATION</scope>
</reference>
<dbReference type="Pfam" id="PF00102">
    <property type="entry name" value="Y_phosphatase"/>
    <property type="match status" value="1"/>
</dbReference>